<feature type="binding site" evidence="6">
    <location>
        <position position="168"/>
    </location>
    <ligand>
        <name>(6S)-NADPHX</name>
        <dbReference type="ChEBI" id="CHEBI:64076"/>
    </ligand>
</feature>
<dbReference type="GO" id="GO:0052856">
    <property type="term" value="F:NAD(P)HX epimerase activity"/>
    <property type="evidence" value="ECO:0007669"/>
    <property type="project" value="TreeGrafter"/>
</dbReference>
<keyword evidence="3 6" id="KW-0521">NADP</keyword>
<dbReference type="AlphaFoldDB" id="A0A4R5QBT0"/>
<keyword evidence="9" id="KW-1185">Reference proteome</keyword>
<evidence type="ECO:0000256" key="3">
    <source>
        <dbReference type="ARBA" id="ARBA00022857"/>
    </source>
</evidence>
<organism evidence="8 9">
    <name type="scientific">Dankookia rubra</name>
    <dbReference type="NCBI Taxonomy" id="1442381"/>
    <lineage>
        <taxon>Bacteria</taxon>
        <taxon>Pseudomonadati</taxon>
        <taxon>Pseudomonadota</taxon>
        <taxon>Alphaproteobacteria</taxon>
        <taxon>Acetobacterales</taxon>
        <taxon>Roseomonadaceae</taxon>
        <taxon>Dankookia</taxon>
    </lineage>
</organism>
<dbReference type="InterPro" id="IPR029056">
    <property type="entry name" value="Ribokinase-like"/>
</dbReference>
<protein>
    <recommendedName>
        <fullName evidence="6">ADP-dependent (S)-NAD(P)H-hydrate dehydratase</fullName>
        <ecNumber evidence="6">4.2.1.136</ecNumber>
    </recommendedName>
    <alternativeName>
        <fullName evidence="6">ADP-dependent NAD(P)HX dehydratase</fullName>
    </alternativeName>
</protein>
<comment type="subunit">
    <text evidence="6">Homotetramer.</text>
</comment>
<dbReference type="Gene3D" id="3.40.1190.20">
    <property type="match status" value="1"/>
</dbReference>
<gene>
    <name evidence="6" type="primary">nnrD</name>
    <name evidence="8" type="ORF">E2C06_21190</name>
</gene>
<evidence type="ECO:0000256" key="1">
    <source>
        <dbReference type="ARBA" id="ARBA00022741"/>
    </source>
</evidence>
<keyword evidence="5 6" id="KW-0456">Lyase</keyword>
<proteinExistence type="inferred from homology"/>
<feature type="binding site" evidence="6">
    <location>
        <position position="235"/>
    </location>
    <ligand>
        <name>(6S)-NADPHX</name>
        <dbReference type="ChEBI" id="CHEBI:64076"/>
    </ligand>
</feature>
<dbReference type="GO" id="GO:0110051">
    <property type="term" value="P:metabolite repair"/>
    <property type="evidence" value="ECO:0007669"/>
    <property type="project" value="TreeGrafter"/>
</dbReference>
<keyword evidence="1 6" id="KW-0547">Nucleotide-binding</keyword>
<evidence type="ECO:0000259" key="7">
    <source>
        <dbReference type="PROSITE" id="PS51383"/>
    </source>
</evidence>
<dbReference type="PANTHER" id="PTHR12592">
    <property type="entry name" value="ATP-DEPENDENT (S)-NAD(P)H-HYDRATE DEHYDRATASE FAMILY MEMBER"/>
    <property type="match status" value="1"/>
</dbReference>
<comment type="caution">
    <text evidence="6">Lacks conserved residue(s) required for the propagation of feature annotation.</text>
</comment>
<comment type="function">
    <text evidence="6">Catalyzes the dehydration of the S-form of NAD(P)HX at the expense of ADP, which is converted to AMP. Together with NAD(P)HX epimerase, which catalyzes the epimerization of the S- and R-forms, the enzyme allows the repair of both epimers of NAD(P)HX, a damaged form of NAD(P)H that is a result of enzymatic or heat-dependent hydration.</text>
</comment>
<dbReference type="CDD" id="cd01171">
    <property type="entry name" value="YXKO-related"/>
    <property type="match status" value="1"/>
</dbReference>
<dbReference type="NCBIfam" id="TIGR00196">
    <property type="entry name" value="yjeF_cterm"/>
    <property type="match status" value="1"/>
</dbReference>
<dbReference type="GO" id="GO:0046496">
    <property type="term" value="P:nicotinamide nucleotide metabolic process"/>
    <property type="evidence" value="ECO:0007669"/>
    <property type="project" value="UniProtKB-UniRule"/>
</dbReference>
<sequence>MSGPVVPVTEALLRAMPLPRHEEGEDKDARGRILVIGGSTETPGGALLAGLAALRAGAGKLQIATCRSVAPALAVAVPEARVSGLEETPQGGISAAAAGLLAERCGRVDVVLLGPGMLDGAAVSLLTARLLGSTAGACFVLDAAVLQELAGCRAALDGHAGRVVLTPHAGEMAALLGIGRDAVLADPLAAARRAATELQAVVAMKGGCTFIADPGGRAWSCDRGNVGLATSGSGDTLAGIIAGLLARGAEPTEATLWGVFLHAEAGARLARRQGPIGYLARELLAEIPRILADLLPRRGDAAG</sequence>
<dbReference type="OrthoDB" id="9806925at2"/>
<dbReference type="GO" id="GO:0005524">
    <property type="term" value="F:ATP binding"/>
    <property type="evidence" value="ECO:0007669"/>
    <property type="project" value="UniProtKB-KW"/>
</dbReference>
<comment type="similarity">
    <text evidence="6">Belongs to the NnrD/CARKD family.</text>
</comment>
<comment type="caution">
    <text evidence="8">The sequence shown here is derived from an EMBL/GenBank/DDBJ whole genome shotgun (WGS) entry which is preliminary data.</text>
</comment>
<comment type="cofactor">
    <cofactor evidence="6">
        <name>Mg(2+)</name>
        <dbReference type="ChEBI" id="CHEBI:18420"/>
    </cofactor>
</comment>
<feature type="binding site" evidence="6">
    <location>
        <begin position="205"/>
        <end position="209"/>
    </location>
    <ligand>
        <name>AMP</name>
        <dbReference type="ChEBI" id="CHEBI:456215"/>
    </ligand>
</feature>
<dbReference type="HAMAP" id="MF_01965">
    <property type="entry name" value="NADHX_dehydratase"/>
    <property type="match status" value="1"/>
</dbReference>
<feature type="domain" description="YjeF C-terminal" evidence="7">
    <location>
        <begin position="9"/>
        <end position="294"/>
    </location>
</feature>
<evidence type="ECO:0000256" key="4">
    <source>
        <dbReference type="ARBA" id="ARBA00023027"/>
    </source>
</evidence>
<dbReference type="RefSeq" id="WP_133290612.1">
    <property type="nucleotide sequence ID" value="NZ_SMSJ01000035.1"/>
</dbReference>
<dbReference type="PROSITE" id="PS51383">
    <property type="entry name" value="YJEF_C_3"/>
    <property type="match status" value="1"/>
</dbReference>
<dbReference type="SUPFAM" id="SSF53613">
    <property type="entry name" value="Ribokinase-like"/>
    <property type="match status" value="1"/>
</dbReference>
<comment type="catalytic activity">
    <reaction evidence="6">
        <text>(6S)-NADPHX + ADP = AMP + phosphate + NADPH + H(+)</text>
        <dbReference type="Rhea" id="RHEA:32235"/>
        <dbReference type="ChEBI" id="CHEBI:15378"/>
        <dbReference type="ChEBI" id="CHEBI:43474"/>
        <dbReference type="ChEBI" id="CHEBI:57783"/>
        <dbReference type="ChEBI" id="CHEBI:64076"/>
        <dbReference type="ChEBI" id="CHEBI:456215"/>
        <dbReference type="ChEBI" id="CHEBI:456216"/>
        <dbReference type="EC" id="4.2.1.136"/>
    </reaction>
</comment>
<dbReference type="EC" id="4.2.1.136" evidence="6"/>
<keyword evidence="4 6" id="KW-0520">NAD</keyword>
<name>A0A4R5QBT0_9PROT</name>
<accession>A0A4R5QBT0</accession>
<evidence type="ECO:0000256" key="2">
    <source>
        <dbReference type="ARBA" id="ARBA00022840"/>
    </source>
</evidence>
<dbReference type="PANTHER" id="PTHR12592:SF0">
    <property type="entry name" value="ATP-DEPENDENT (S)-NAD(P)H-HYDRATE DEHYDRATASE"/>
    <property type="match status" value="1"/>
</dbReference>
<evidence type="ECO:0000313" key="8">
    <source>
        <dbReference type="EMBL" id="TDH60562.1"/>
    </source>
</evidence>
<dbReference type="EMBL" id="SMSJ01000035">
    <property type="protein sequence ID" value="TDH60562.1"/>
    <property type="molecule type" value="Genomic_DNA"/>
</dbReference>
<evidence type="ECO:0000256" key="5">
    <source>
        <dbReference type="ARBA" id="ARBA00023239"/>
    </source>
</evidence>
<evidence type="ECO:0000313" key="9">
    <source>
        <dbReference type="Proteomes" id="UP000295096"/>
    </source>
</evidence>
<feature type="binding site" evidence="6">
    <location>
        <position position="116"/>
    </location>
    <ligand>
        <name>(6S)-NADPHX</name>
        <dbReference type="ChEBI" id="CHEBI:64076"/>
    </ligand>
</feature>
<evidence type="ECO:0000256" key="6">
    <source>
        <dbReference type="HAMAP-Rule" id="MF_01965"/>
    </source>
</evidence>
<dbReference type="Pfam" id="PF01256">
    <property type="entry name" value="Carb_kinase"/>
    <property type="match status" value="1"/>
</dbReference>
<keyword evidence="2 6" id="KW-0067">ATP-binding</keyword>
<dbReference type="GO" id="GO:0052855">
    <property type="term" value="F:ADP-dependent NAD(P)H-hydrate dehydratase activity"/>
    <property type="evidence" value="ECO:0007669"/>
    <property type="project" value="UniProtKB-UniRule"/>
</dbReference>
<comment type="catalytic activity">
    <reaction evidence="6">
        <text>(6S)-NADHX + ADP = AMP + phosphate + NADH + H(+)</text>
        <dbReference type="Rhea" id="RHEA:32223"/>
        <dbReference type="ChEBI" id="CHEBI:15378"/>
        <dbReference type="ChEBI" id="CHEBI:43474"/>
        <dbReference type="ChEBI" id="CHEBI:57945"/>
        <dbReference type="ChEBI" id="CHEBI:64074"/>
        <dbReference type="ChEBI" id="CHEBI:456215"/>
        <dbReference type="ChEBI" id="CHEBI:456216"/>
        <dbReference type="EC" id="4.2.1.136"/>
    </reaction>
</comment>
<reference evidence="8 9" key="1">
    <citation type="journal article" date="2016" name="J. Microbiol.">
        <title>Dankookia rubra gen. nov., sp. nov., an alphaproteobacterium isolated from sediment of a shallow stream.</title>
        <authorList>
            <person name="Kim W.H."/>
            <person name="Kim D.H."/>
            <person name="Kang K."/>
            <person name="Ahn T.Y."/>
        </authorList>
    </citation>
    <scope>NUCLEOTIDE SEQUENCE [LARGE SCALE GENOMIC DNA]</scope>
    <source>
        <strain evidence="8 9">JCM30602</strain>
    </source>
</reference>
<dbReference type="InterPro" id="IPR000631">
    <property type="entry name" value="CARKD"/>
</dbReference>
<dbReference type="Proteomes" id="UP000295096">
    <property type="component" value="Unassembled WGS sequence"/>
</dbReference>
<feature type="binding site" evidence="6">
    <location>
        <position position="234"/>
    </location>
    <ligand>
        <name>AMP</name>
        <dbReference type="ChEBI" id="CHEBI:456215"/>
    </ligand>
</feature>